<protein>
    <submittedName>
        <fullName evidence="1">Uncharacterized protein</fullName>
    </submittedName>
</protein>
<dbReference type="EMBL" id="AOGX02000005">
    <property type="protein sequence ID" value="EOQ90762.1"/>
    <property type="molecule type" value="Genomic_DNA"/>
</dbReference>
<sequence length="654" mass="77052">MNTCKQAYTAFESKCIKLNEENEEKFIASVNLLVDSKDKSNKFILSREFNQKIIFPLFTKVLGFCTDIKGGYINKRINLPEQKYSTFTVNDNQLLFRLILGHYQACNQQPTYNPEIIENKNWNEQKIQKYNAKTKNNISLRENYNSHILCIDIDTHELNKHDIYKNNKLVYGEDYYRDLIQFLYEKLGVHPILCQVSKLQRGIYLYYKTDVIRKNEKKELFEIIKNLISEFDEPYHGNKPGRKKTITYKNITGIELRTPNHLNRLPLSYDYKVYDNNYKRINSLVKIFQNVAQNLKTNILLYDATKRAYPKNEDLDVSDEEIKSLLVNAFSEEETEPPKIWNRTKSIKLNSANIKVPIEGGSKNKGLFRLACLFLNSDKADDHQVFYNLVYLNNQSSGDVLFWFDDYATIKYNENIEDKQSDEISWIPTYYGVKALDGILNGAKKYLEANPYEHKTKENEPKKYYNEVVLSSKDKKVCNLIINELKNEFCKKYPYSYLHNVVFEIVSKIRYEENNKREIKKDAKFRKVTKEQLGLGTQFPRNFQDLVKQKYKLKCNHYKMFNLILKSPIFNQIFATKRGYLYGKLGGSCRQFTFNKDRIDLILNLKERITKVIRIEEENREEISPNPQSFILCESTNITIGENRIDIPPLIESS</sequence>
<reference evidence="1 2" key="1">
    <citation type="submission" date="2013-04" db="EMBL/GenBank/DDBJ databases">
        <authorList>
            <person name="Harkins D.M."/>
            <person name="Durkin A.S."/>
            <person name="Brinkac L.M."/>
            <person name="Haft D.H."/>
            <person name="Selengut J.D."/>
            <person name="Sanka R."/>
            <person name="DePew J."/>
            <person name="Purushe J."/>
            <person name="Hartskeerl R.A."/>
            <person name="Ahmed A."/>
            <person name="van der Linden H."/>
            <person name="Goris M.G.A."/>
            <person name="Vinetz J.M."/>
            <person name="Sutton G.G."/>
            <person name="Nierman W.C."/>
            <person name="Fouts D.E."/>
        </authorList>
    </citation>
    <scope>NUCLEOTIDE SEQUENCE [LARGE SCALE GENOMIC DNA]</scope>
    <source>
        <strain evidence="1 2">Sao Paulo</strain>
    </source>
</reference>
<accession>A0A5E8HIG4</accession>
<dbReference type="STRING" id="1249483.LEP1GSC202_0435"/>
<dbReference type="AlphaFoldDB" id="A0A5E8HIG4"/>
<proteinExistence type="predicted"/>
<dbReference type="Proteomes" id="UP000013996">
    <property type="component" value="Unassembled WGS sequence"/>
</dbReference>
<name>A0A5E8HIG4_9LEPT</name>
<evidence type="ECO:0000313" key="1">
    <source>
        <dbReference type="EMBL" id="EOQ90762.1"/>
    </source>
</evidence>
<organism evidence="1 2">
    <name type="scientific">Leptospira yanagawae serovar Saopaulo str. Sao Paulo = ATCC 700523</name>
    <dbReference type="NCBI Taxonomy" id="1249483"/>
    <lineage>
        <taxon>Bacteria</taxon>
        <taxon>Pseudomonadati</taxon>
        <taxon>Spirochaetota</taxon>
        <taxon>Spirochaetia</taxon>
        <taxon>Leptospirales</taxon>
        <taxon>Leptospiraceae</taxon>
        <taxon>Leptospira</taxon>
    </lineage>
</organism>
<evidence type="ECO:0000313" key="2">
    <source>
        <dbReference type="Proteomes" id="UP000013996"/>
    </source>
</evidence>
<gene>
    <name evidence="1" type="ORF">LEP1GSC202_0435</name>
</gene>
<comment type="caution">
    <text evidence="1">The sequence shown here is derived from an EMBL/GenBank/DDBJ whole genome shotgun (WGS) entry which is preliminary data.</text>
</comment>